<dbReference type="GO" id="GO:0019985">
    <property type="term" value="P:translesion synthesis"/>
    <property type="evidence" value="ECO:0007669"/>
    <property type="project" value="EnsemblFungi"/>
</dbReference>
<keyword evidence="3" id="KW-1185">Reference proteome</keyword>
<dbReference type="GO" id="GO:0036205">
    <property type="term" value="P:histone catabolic process"/>
    <property type="evidence" value="ECO:0007669"/>
    <property type="project" value="EnsemblFungi"/>
</dbReference>
<dbReference type="InterPro" id="IPR053000">
    <property type="entry name" value="WSS1-like_metalloprotease"/>
</dbReference>
<dbReference type="GO" id="GO:0061665">
    <property type="term" value="F:SUMO ligase activity"/>
    <property type="evidence" value="ECO:0007669"/>
    <property type="project" value="EnsemblFungi"/>
</dbReference>
<feature type="domain" description="WLM" evidence="1">
    <location>
        <begin position="2"/>
        <end position="196"/>
    </location>
</feature>
<dbReference type="AlphaFoldDB" id="A0A1G4J6S0"/>
<dbReference type="PANTHER" id="PTHR46622">
    <property type="entry name" value="DNA-DEPENDENT METALLOPROTEASE WSS1"/>
    <property type="match status" value="1"/>
</dbReference>
<reference evidence="2 3" key="1">
    <citation type="submission" date="2016-03" db="EMBL/GenBank/DDBJ databases">
        <authorList>
            <person name="Devillers H."/>
        </authorList>
    </citation>
    <scope>NUCLEOTIDE SEQUENCE [LARGE SCALE GENOMIC DNA]</scope>
    <source>
        <strain evidence="2">CBS 10888</strain>
    </source>
</reference>
<dbReference type="InterPro" id="IPR013536">
    <property type="entry name" value="WLM_dom"/>
</dbReference>
<dbReference type="STRING" id="1266660.A0A1G4J6S0"/>
<sequence length="238" mass="26067">MAITVQRNAHIGRVASMQRFANREYAAAMLKEVAHLVSLLMRENGMKVGELVEFYPRDGRLLGMNVNRGAKIMLRLREAHDENRFLSREQVMGTMLHELVHNECGPHNAAFYQRLDVLTGRQWVIEQRGLFDAFVGVGRRLGSDPRRRSGAASVASAASAAGRAGRARNGRVLGGARVGPKGAAEMAKMAAEKRAQDAQWCGRSSAAMAAAQPEVQELEYIDLESPRSAVVAEVIDLT</sequence>
<proteinExistence type="predicted"/>
<dbReference type="GO" id="GO:0106300">
    <property type="term" value="P:protein-DNA covalent cross-linking repair"/>
    <property type="evidence" value="ECO:0007669"/>
    <property type="project" value="EnsemblFungi"/>
</dbReference>
<dbReference type="Pfam" id="PF08325">
    <property type="entry name" value="WLM"/>
    <property type="match status" value="1"/>
</dbReference>
<evidence type="ECO:0000313" key="3">
    <source>
        <dbReference type="Proteomes" id="UP000190274"/>
    </source>
</evidence>
<evidence type="ECO:0000259" key="1">
    <source>
        <dbReference type="PROSITE" id="PS51397"/>
    </source>
</evidence>
<dbReference type="GO" id="GO:0032183">
    <property type="term" value="F:SUMO binding"/>
    <property type="evidence" value="ECO:0007669"/>
    <property type="project" value="EnsemblFungi"/>
</dbReference>
<dbReference type="OrthoDB" id="49605at2759"/>
<gene>
    <name evidence="2" type="ORF">LADA_0D07536G</name>
</gene>
<dbReference type="GO" id="GO:1990414">
    <property type="term" value="P:replication-born double-strand break repair via sister chromatid exchange"/>
    <property type="evidence" value="ECO:0007669"/>
    <property type="project" value="EnsemblFungi"/>
</dbReference>
<organism evidence="2 3">
    <name type="scientific">Lachancea dasiensis</name>
    <dbReference type="NCBI Taxonomy" id="1072105"/>
    <lineage>
        <taxon>Eukaryota</taxon>
        <taxon>Fungi</taxon>
        <taxon>Dikarya</taxon>
        <taxon>Ascomycota</taxon>
        <taxon>Saccharomycotina</taxon>
        <taxon>Saccharomycetes</taxon>
        <taxon>Saccharomycetales</taxon>
        <taxon>Saccharomycetaceae</taxon>
        <taxon>Lachancea</taxon>
    </lineage>
</organism>
<dbReference type="GO" id="GO:0000324">
    <property type="term" value="C:fungal-type vacuole"/>
    <property type="evidence" value="ECO:0007669"/>
    <property type="project" value="EnsemblFungi"/>
</dbReference>
<dbReference type="GO" id="GO:0004222">
    <property type="term" value="F:metalloendopeptidase activity"/>
    <property type="evidence" value="ECO:0007669"/>
    <property type="project" value="EnsemblFungi"/>
</dbReference>
<dbReference type="PANTHER" id="PTHR46622:SF1">
    <property type="entry name" value="DNA-DEPENDENT METALLOPROTEASE WSS1"/>
    <property type="match status" value="1"/>
</dbReference>
<evidence type="ECO:0000313" key="2">
    <source>
        <dbReference type="EMBL" id="SCU85444.1"/>
    </source>
</evidence>
<dbReference type="Proteomes" id="UP000190274">
    <property type="component" value="Chromosome D"/>
</dbReference>
<dbReference type="PROSITE" id="PS51397">
    <property type="entry name" value="WLM"/>
    <property type="match status" value="1"/>
</dbReference>
<name>A0A1G4J6S0_9SACH</name>
<dbReference type="GO" id="GO:0005635">
    <property type="term" value="C:nuclear envelope"/>
    <property type="evidence" value="ECO:0007669"/>
    <property type="project" value="EnsemblFungi"/>
</dbReference>
<accession>A0A1G4J6S0</accession>
<dbReference type="EMBL" id="LT598454">
    <property type="protein sequence ID" value="SCU85444.1"/>
    <property type="molecule type" value="Genomic_DNA"/>
</dbReference>
<dbReference type="GO" id="GO:0016925">
    <property type="term" value="P:protein sumoylation"/>
    <property type="evidence" value="ECO:0007669"/>
    <property type="project" value="EnsemblFungi"/>
</dbReference>
<protein>
    <submittedName>
        <fullName evidence="2">LADA_0D07536g1_1</fullName>
    </submittedName>
</protein>